<dbReference type="Pfam" id="PF00027">
    <property type="entry name" value="cNMP_binding"/>
    <property type="match status" value="2"/>
</dbReference>
<accession>A0A1J4MLV1</accession>
<protein>
    <recommendedName>
        <fullName evidence="2">cAMP-dependent protein kinase regulatory subunit</fullName>
    </recommendedName>
</protein>
<dbReference type="PANTHER" id="PTHR11635">
    <property type="entry name" value="CAMP-DEPENDENT PROTEIN KINASE REGULATORY CHAIN"/>
    <property type="match status" value="1"/>
</dbReference>
<evidence type="ECO:0000313" key="12">
    <source>
        <dbReference type="Proteomes" id="UP000186804"/>
    </source>
</evidence>
<keyword evidence="4 8" id="KW-0116">cAMP-binding</keyword>
<feature type="region of interest" description="Disordered" evidence="9">
    <location>
        <begin position="22"/>
        <end position="41"/>
    </location>
</feature>
<dbReference type="PRINTS" id="PR00103">
    <property type="entry name" value="CAMPKINASE"/>
</dbReference>
<dbReference type="InterPro" id="IPR014710">
    <property type="entry name" value="RmlC-like_jellyroll"/>
</dbReference>
<evidence type="ECO:0000256" key="4">
    <source>
        <dbReference type="ARBA" id="ARBA00022566"/>
    </source>
</evidence>
<feature type="binding site" evidence="8">
    <location>
        <position position="288"/>
    </location>
    <ligand>
        <name>3',5'-cyclic AMP</name>
        <dbReference type="ChEBI" id="CHEBI:58165"/>
        <label>2</label>
    </ligand>
</feature>
<dbReference type="InterPro" id="IPR000595">
    <property type="entry name" value="cNMP-bd_dom"/>
</dbReference>
<name>A0A1J4MLV1_9CRYT</name>
<dbReference type="InterPro" id="IPR018490">
    <property type="entry name" value="cNMP-bd_dom_sf"/>
</dbReference>
<dbReference type="GO" id="GO:0034236">
    <property type="term" value="F:protein kinase A catalytic subunit binding"/>
    <property type="evidence" value="ECO:0007669"/>
    <property type="project" value="TreeGrafter"/>
</dbReference>
<dbReference type="GO" id="GO:0004862">
    <property type="term" value="F:cAMP-dependent protein kinase inhibitor activity"/>
    <property type="evidence" value="ECO:0007669"/>
    <property type="project" value="TreeGrafter"/>
</dbReference>
<dbReference type="EMBL" id="LRBS01000096">
    <property type="protein sequence ID" value="OII74435.1"/>
    <property type="molecule type" value="Genomic_DNA"/>
</dbReference>
<keyword evidence="6 8" id="KW-0547">Nucleotide-binding</keyword>
<dbReference type="VEuPathDB" id="CryptoDB:cand_005350"/>
<keyword evidence="7 8" id="KW-0114">cAMP</keyword>
<evidence type="ECO:0000313" key="11">
    <source>
        <dbReference type="EMBL" id="OII74435.1"/>
    </source>
</evidence>
<keyword evidence="5" id="KW-0677">Repeat</keyword>
<feature type="binding site" evidence="8">
    <location>
        <position position="297"/>
    </location>
    <ligand>
        <name>3',5'-cyclic AMP</name>
        <dbReference type="ChEBI" id="CHEBI:58165"/>
        <label>2</label>
    </ligand>
</feature>
<dbReference type="GO" id="GO:0016301">
    <property type="term" value="F:kinase activity"/>
    <property type="evidence" value="ECO:0007669"/>
    <property type="project" value="UniProtKB-KW"/>
</dbReference>
<evidence type="ECO:0000256" key="3">
    <source>
        <dbReference type="ARBA" id="ARBA00022553"/>
    </source>
</evidence>
<keyword evidence="11" id="KW-0418">Kinase</keyword>
<evidence type="ECO:0000256" key="6">
    <source>
        <dbReference type="ARBA" id="ARBA00022741"/>
    </source>
</evidence>
<dbReference type="AlphaFoldDB" id="A0A1J4MLV1"/>
<dbReference type="SUPFAM" id="SSF51206">
    <property type="entry name" value="cAMP-binding domain-like"/>
    <property type="match status" value="2"/>
</dbReference>
<dbReference type="FunFam" id="2.60.120.10:FF:000039">
    <property type="entry name" value="cAMP-dependent protein kinase regulatory subunit"/>
    <property type="match status" value="1"/>
</dbReference>
<dbReference type="GO" id="GO:0033554">
    <property type="term" value="P:cellular response to stress"/>
    <property type="evidence" value="ECO:0007669"/>
    <property type="project" value="UniProtKB-ARBA"/>
</dbReference>
<keyword evidence="3" id="KW-0597">Phosphoprotein</keyword>
<dbReference type="GO" id="GO:0030552">
    <property type="term" value="F:cAMP binding"/>
    <property type="evidence" value="ECO:0007669"/>
    <property type="project" value="UniProtKB-KW"/>
</dbReference>
<gene>
    <name evidence="11" type="ORF">cand_005350</name>
</gene>
<evidence type="ECO:0000256" key="7">
    <source>
        <dbReference type="ARBA" id="ARBA00023149"/>
    </source>
</evidence>
<evidence type="ECO:0000256" key="9">
    <source>
        <dbReference type="SAM" id="MobiDB-lite"/>
    </source>
</evidence>
<dbReference type="InterPro" id="IPR050503">
    <property type="entry name" value="cAMP-dep_PK_reg_su-like"/>
</dbReference>
<keyword evidence="12" id="KW-1185">Reference proteome</keyword>
<feature type="binding site" evidence="8">
    <location>
        <position position="170"/>
    </location>
    <ligand>
        <name>3',5'-cyclic AMP</name>
        <dbReference type="ChEBI" id="CHEBI:58165"/>
        <label>1</label>
    </ligand>
</feature>
<feature type="compositionally biased region" description="Basic and acidic residues" evidence="9">
    <location>
        <begin position="22"/>
        <end position="32"/>
    </location>
</feature>
<feature type="domain" description="Cyclic nucleotide-binding" evidence="10">
    <location>
        <begin position="99"/>
        <end position="220"/>
    </location>
</feature>
<dbReference type="GeneID" id="92364720"/>
<dbReference type="GO" id="GO:0005952">
    <property type="term" value="C:cAMP-dependent protein kinase complex"/>
    <property type="evidence" value="ECO:0007669"/>
    <property type="project" value="InterPro"/>
</dbReference>
<evidence type="ECO:0000256" key="1">
    <source>
        <dbReference type="ARBA" id="ARBA00005753"/>
    </source>
</evidence>
<proteinExistence type="inferred from homology"/>
<sequence length="350" mass="39192">MGIISKNSKGAKSEQIFVKEQGAKKCDTRISSKSDSGSESDVIDHIPIPKNLLVRGPRTSVSAEAYGTWNKIKPFTSPHYPKSKEQEDRIRVKLLGGFMFNSLDDDELMTIIQACVETVVSKDTVIINQGDDGDKLYIIEKGQVDCFKEFKDSSERKHLCSLKSGDAFGELALLYNCPRAATVIASSDCLLWALDRETFNHIVKGAAAKRIETYEAFLKEVDILKTMDLYELNKLAMVLKSSSFNDGDIIIKQGDTGDVFFLVISGEAIAIKDNQKVMTYKRGDYFGELALLRNAPRAATVKSKGKCKVAYLDRKAFMRLLGPVEEILKRNIEKYNLVMQNREYGLRSIV</sequence>
<evidence type="ECO:0000256" key="5">
    <source>
        <dbReference type="ARBA" id="ARBA00022737"/>
    </source>
</evidence>
<dbReference type="InterPro" id="IPR018488">
    <property type="entry name" value="cNMP-bd_CS"/>
</dbReference>
<dbReference type="PIRSF" id="PIRSF000548">
    <property type="entry name" value="PK_regulatory"/>
    <property type="match status" value="1"/>
</dbReference>
<dbReference type="RefSeq" id="XP_067067302.1">
    <property type="nucleotide sequence ID" value="XM_067210776.1"/>
</dbReference>
<evidence type="ECO:0000256" key="8">
    <source>
        <dbReference type="PIRSR" id="PIRSR000548-1"/>
    </source>
</evidence>
<dbReference type="SMART" id="SM00100">
    <property type="entry name" value="cNMP"/>
    <property type="match status" value="2"/>
</dbReference>
<dbReference type="PROSITE" id="PS00888">
    <property type="entry name" value="CNMP_BINDING_1"/>
    <property type="match status" value="2"/>
</dbReference>
<dbReference type="OrthoDB" id="417078at2759"/>
<evidence type="ECO:0000256" key="2">
    <source>
        <dbReference type="ARBA" id="ARBA00020355"/>
    </source>
</evidence>
<evidence type="ECO:0000259" key="10">
    <source>
        <dbReference type="PROSITE" id="PS50042"/>
    </source>
</evidence>
<dbReference type="InterPro" id="IPR012198">
    <property type="entry name" value="cAMP_dep_PK_reg_su"/>
</dbReference>
<dbReference type="GO" id="GO:0005829">
    <property type="term" value="C:cytosol"/>
    <property type="evidence" value="ECO:0007669"/>
    <property type="project" value="TreeGrafter"/>
</dbReference>
<dbReference type="Proteomes" id="UP000186804">
    <property type="component" value="Unassembled WGS sequence"/>
</dbReference>
<keyword evidence="11" id="KW-0808">Transferase</keyword>
<dbReference type="PANTHER" id="PTHR11635:SF152">
    <property type="entry name" value="CAMP-DEPENDENT PROTEIN KINASE TYPE I REGULATORY SUBUNIT-RELATED"/>
    <property type="match status" value="1"/>
</dbReference>
<dbReference type="Gene3D" id="2.60.120.10">
    <property type="entry name" value="Jelly Rolls"/>
    <property type="match status" value="2"/>
</dbReference>
<feature type="domain" description="Cyclic nucleotide-binding" evidence="10">
    <location>
        <begin position="223"/>
        <end position="338"/>
    </location>
</feature>
<dbReference type="FunFam" id="2.60.120.10:FF:000006">
    <property type="entry name" value="cAMP-dependent protein kinase type I-alpha regulatory subunit"/>
    <property type="match status" value="1"/>
</dbReference>
<dbReference type="CDD" id="cd00038">
    <property type="entry name" value="CAP_ED"/>
    <property type="match status" value="2"/>
</dbReference>
<comment type="similarity">
    <text evidence="1">Belongs to the cAMP-dependent kinase regulatory chain family.</text>
</comment>
<feature type="binding site" evidence="8">
    <location>
        <position position="179"/>
    </location>
    <ligand>
        <name>3',5'-cyclic AMP</name>
        <dbReference type="ChEBI" id="CHEBI:58165"/>
        <label>1</label>
    </ligand>
</feature>
<comment type="caution">
    <text evidence="11">The sequence shown here is derived from an EMBL/GenBank/DDBJ whole genome shotgun (WGS) entry which is preliminary data.</text>
</comment>
<reference evidence="11 12" key="1">
    <citation type="submission" date="2016-10" db="EMBL/GenBank/DDBJ databases">
        <title>Reductive evolution of mitochondrial metabolism and differential evolution of invasion-related proteins in Cryptosporidium.</title>
        <authorList>
            <person name="Liu S."/>
            <person name="Roellig D.M."/>
            <person name="Guo Y."/>
            <person name="Li N."/>
            <person name="Frace M.A."/>
            <person name="Tang K."/>
            <person name="Zhang L."/>
            <person name="Feng Y."/>
            <person name="Xiao L."/>
        </authorList>
    </citation>
    <scope>NUCLEOTIDE SEQUENCE [LARGE SCALE GENOMIC DNA]</scope>
    <source>
        <strain evidence="11">30847</strain>
    </source>
</reference>
<dbReference type="PROSITE" id="PS50042">
    <property type="entry name" value="CNMP_BINDING_3"/>
    <property type="match status" value="2"/>
</dbReference>
<dbReference type="PROSITE" id="PS00889">
    <property type="entry name" value="CNMP_BINDING_2"/>
    <property type="match status" value="2"/>
</dbReference>
<organism evidence="11 12">
    <name type="scientific">Cryptosporidium andersoni</name>
    <dbReference type="NCBI Taxonomy" id="117008"/>
    <lineage>
        <taxon>Eukaryota</taxon>
        <taxon>Sar</taxon>
        <taxon>Alveolata</taxon>
        <taxon>Apicomplexa</taxon>
        <taxon>Conoidasida</taxon>
        <taxon>Coccidia</taxon>
        <taxon>Eucoccidiorida</taxon>
        <taxon>Eimeriorina</taxon>
        <taxon>Cryptosporidiidae</taxon>
        <taxon>Cryptosporidium</taxon>
    </lineage>
</organism>